<dbReference type="SUPFAM" id="SSF53335">
    <property type="entry name" value="S-adenosyl-L-methionine-dependent methyltransferases"/>
    <property type="match status" value="1"/>
</dbReference>
<keyword evidence="1" id="KW-0732">Signal</keyword>
<protein>
    <recommendedName>
        <fullName evidence="4">2-phytyl-1,4-beta-naphthoquinone methyltransferase, chloroplastic</fullName>
    </recommendedName>
</protein>
<dbReference type="PANTHER" id="PTHR43591">
    <property type="entry name" value="METHYLTRANSFERASE"/>
    <property type="match status" value="1"/>
</dbReference>
<proteinExistence type="predicted"/>
<name>A0AAD1Z225_9LAMI</name>
<evidence type="ECO:0000313" key="2">
    <source>
        <dbReference type="EMBL" id="CAI9761747.1"/>
    </source>
</evidence>
<evidence type="ECO:0008006" key="4">
    <source>
        <dbReference type="Google" id="ProtNLM"/>
    </source>
</evidence>
<dbReference type="AlphaFoldDB" id="A0AAD1Z225"/>
<keyword evidence="3" id="KW-1185">Reference proteome</keyword>
<accession>A0AAD1Z225</accession>
<sequence length="226" mass="24993">MLFYYCFISVFFIRFFGQDPSTAPRRRPSTRWIPTALLQPPPSSSPLAKKGDSVLDLCCGSGDLAFLLSEKVGPNGQIAAYRQRRRSKLCCKNTKCVEGNAVELPFFESYFDAITIGYGLTNVVDGSKAMEEMCRVLKKGSKVSVLYFNKSTQPLITLIQDLMVDYVIVHVASGHGLGSEYGYLKNSIKEYLTGDELEKLALEVGFSSAKHFEVGEGIMGNLVATR</sequence>
<dbReference type="Gene3D" id="3.40.50.150">
    <property type="entry name" value="Vaccinia Virus protein VP39"/>
    <property type="match status" value="1"/>
</dbReference>
<dbReference type="Pfam" id="PF01209">
    <property type="entry name" value="Ubie_methyltran"/>
    <property type="match status" value="1"/>
</dbReference>
<evidence type="ECO:0000313" key="3">
    <source>
        <dbReference type="Proteomes" id="UP000834106"/>
    </source>
</evidence>
<dbReference type="CDD" id="cd02440">
    <property type="entry name" value="AdoMet_MTases"/>
    <property type="match status" value="1"/>
</dbReference>
<reference evidence="2" key="1">
    <citation type="submission" date="2023-05" db="EMBL/GenBank/DDBJ databases">
        <authorList>
            <person name="Huff M."/>
        </authorList>
    </citation>
    <scope>NUCLEOTIDE SEQUENCE</scope>
</reference>
<dbReference type="GO" id="GO:0008168">
    <property type="term" value="F:methyltransferase activity"/>
    <property type="evidence" value="ECO:0007669"/>
    <property type="project" value="TreeGrafter"/>
</dbReference>
<dbReference type="EMBL" id="OU503040">
    <property type="protein sequence ID" value="CAI9761747.1"/>
    <property type="molecule type" value="Genomic_DNA"/>
</dbReference>
<feature type="signal peptide" evidence="1">
    <location>
        <begin position="1"/>
        <end position="17"/>
    </location>
</feature>
<dbReference type="Proteomes" id="UP000834106">
    <property type="component" value="Chromosome 5"/>
</dbReference>
<gene>
    <name evidence="2" type="ORF">FPE_LOCUS9177</name>
</gene>
<feature type="chain" id="PRO_5042199087" description="2-phytyl-1,4-beta-naphthoquinone methyltransferase, chloroplastic" evidence="1">
    <location>
        <begin position="18"/>
        <end position="226"/>
    </location>
</feature>
<organism evidence="2 3">
    <name type="scientific">Fraxinus pennsylvanica</name>
    <dbReference type="NCBI Taxonomy" id="56036"/>
    <lineage>
        <taxon>Eukaryota</taxon>
        <taxon>Viridiplantae</taxon>
        <taxon>Streptophyta</taxon>
        <taxon>Embryophyta</taxon>
        <taxon>Tracheophyta</taxon>
        <taxon>Spermatophyta</taxon>
        <taxon>Magnoliopsida</taxon>
        <taxon>eudicotyledons</taxon>
        <taxon>Gunneridae</taxon>
        <taxon>Pentapetalae</taxon>
        <taxon>asterids</taxon>
        <taxon>lamiids</taxon>
        <taxon>Lamiales</taxon>
        <taxon>Oleaceae</taxon>
        <taxon>Oleeae</taxon>
        <taxon>Fraxinus</taxon>
    </lineage>
</organism>
<evidence type="ECO:0000256" key="1">
    <source>
        <dbReference type="SAM" id="SignalP"/>
    </source>
</evidence>
<dbReference type="InterPro" id="IPR029063">
    <property type="entry name" value="SAM-dependent_MTases_sf"/>
</dbReference>
<dbReference type="PANTHER" id="PTHR43591:SF24">
    <property type="entry name" value="2-METHOXY-6-POLYPRENYL-1,4-BENZOQUINOL METHYLASE, MITOCHONDRIAL"/>
    <property type="match status" value="1"/>
</dbReference>